<dbReference type="EMBL" id="FNJM01000006">
    <property type="protein sequence ID" value="SDP49711.1"/>
    <property type="molecule type" value="Genomic_DNA"/>
</dbReference>
<evidence type="ECO:0000256" key="2">
    <source>
        <dbReference type="ARBA" id="ARBA00023125"/>
    </source>
</evidence>
<dbReference type="Pfam" id="PF13377">
    <property type="entry name" value="Peripla_BP_3"/>
    <property type="match status" value="1"/>
</dbReference>
<name>A0A1H0T7C2_9CLOT</name>
<dbReference type="InterPro" id="IPR000843">
    <property type="entry name" value="HTH_LacI"/>
</dbReference>
<evidence type="ECO:0000256" key="1">
    <source>
        <dbReference type="ARBA" id="ARBA00023015"/>
    </source>
</evidence>
<dbReference type="InterPro" id="IPR028082">
    <property type="entry name" value="Peripla_BP_I"/>
</dbReference>
<dbReference type="RefSeq" id="WP_089969813.1">
    <property type="nucleotide sequence ID" value="NZ_FNJM01000006.1"/>
</dbReference>
<dbReference type="SUPFAM" id="SSF47413">
    <property type="entry name" value="lambda repressor-like DNA-binding domains"/>
    <property type="match status" value="1"/>
</dbReference>
<proteinExistence type="predicted"/>
<dbReference type="PROSITE" id="PS00356">
    <property type="entry name" value="HTH_LACI_1"/>
    <property type="match status" value="1"/>
</dbReference>
<dbReference type="AlphaFoldDB" id="A0A1H0T7C2"/>
<accession>A0A1H0T7C2</accession>
<dbReference type="SMART" id="SM00354">
    <property type="entry name" value="HTH_LACI"/>
    <property type="match status" value="1"/>
</dbReference>
<dbReference type="SUPFAM" id="SSF53822">
    <property type="entry name" value="Periplasmic binding protein-like I"/>
    <property type="match status" value="1"/>
</dbReference>
<dbReference type="CDD" id="cd19975">
    <property type="entry name" value="PBP1_CcpA-like"/>
    <property type="match status" value="1"/>
</dbReference>
<dbReference type="Gene3D" id="1.10.260.40">
    <property type="entry name" value="lambda repressor-like DNA-binding domains"/>
    <property type="match status" value="1"/>
</dbReference>
<dbReference type="PANTHER" id="PTHR30146:SF149">
    <property type="entry name" value="HTH-TYPE TRANSCRIPTIONAL REGULATOR EBGR"/>
    <property type="match status" value="1"/>
</dbReference>
<dbReference type="CDD" id="cd01392">
    <property type="entry name" value="HTH_LacI"/>
    <property type="match status" value="1"/>
</dbReference>
<organism evidence="4 5">
    <name type="scientific">Clostridium gasigenes</name>
    <dbReference type="NCBI Taxonomy" id="94869"/>
    <lineage>
        <taxon>Bacteria</taxon>
        <taxon>Bacillati</taxon>
        <taxon>Bacillota</taxon>
        <taxon>Clostridia</taxon>
        <taxon>Eubacteriales</taxon>
        <taxon>Clostridiaceae</taxon>
        <taxon>Clostridium</taxon>
    </lineage>
</organism>
<dbReference type="Pfam" id="PF00356">
    <property type="entry name" value="LacI"/>
    <property type="match status" value="1"/>
</dbReference>
<dbReference type="OrthoDB" id="9784962at2"/>
<dbReference type="PRINTS" id="PR00036">
    <property type="entry name" value="HTHLACI"/>
</dbReference>
<dbReference type="InterPro" id="IPR046335">
    <property type="entry name" value="LacI/GalR-like_sensor"/>
</dbReference>
<keyword evidence="1" id="KW-0805">Transcription regulation</keyword>
<keyword evidence="5" id="KW-1185">Reference proteome</keyword>
<protein>
    <submittedName>
        <fullName evidence="4">Transcriptional regulator, LacI family</fullName>
    </submittedName>
</protein>
<evidence type="ECO:0000256" key="3">
    <source>
        <dbReference type="ARBA" id="ARBA00023163"/>
    </source>
</evidence>
<dbReference type="GO" id="GO:0003700">
    <property type="term" value="F:DNA-binding transcription factor activity"/>
    <property type="evidence" value="ECO:0007669"/>
    <property type="project" value="TreeGrafter"/>
</dbReference>
<dbReference type="InterPro" id="IPR010982">
    <property type="entry name" value="Lambda_DNA-bd_dom_sf"/>
</dbReference>
<evidence type="ECO:0000313" key="5">
    <source>
        <dbReference type="Proteomes" id="UP000198597"/>
    </source>
</evidence>
<keyword evidence="2" id="KW-0238">DNA-binding</keyword>
<sequence length="338" mass="38002">MATSIKDVAREANVSIATVSRVLNDIDVVNEDTKKRVLEAIKKLGYRPNIVARSLKTQRTKTIGILVPDISSGFYPEIVRGAEDVSNIYDYNVILCNSDFDSEKEKEYLRVLSEKMVDGVIYMSSSLEGEILSLINELSLRTILVETKDKEESLPSVTIDNIKATYDATKHLINKGLKKIAFVGVTKDNMNAWSDRYIGYENAMNDSNLPIDEDLVFLKDLKVKSGYDAVEKFESLNKRCEAVVCASDEIAMGVINAFRDRGINVPEDVSVIGFNNNAFASVFYPKLTTINQPSYDMGSVAMRMLIKMLSKKQSEQDETKEKSQYVLDYSLIERESCK</sequence>
<gene>
    <name evidence="4" type="ORF">SAMN04488529_10696</name>
</gene>
<evidence type="ECO:0000313" key="4">
    <source>
        <dbReference type="EMBL" id="SDP49711.1"/>
    </source>
</evidence>
<keyword evidence="3" id="KW-0804">Transcription</keyword>
<dbReference type="PANTHER" id="PTHR30146">
    <property type="entry name" value="LACI-RELATED TRANSCRIPTIONAL REPRESSOR"/>
    <property type="match status" value="1"/>
</dbReference>
<dbReference type="PROSITE" id="PS50932">
    <property type="entry name" value="HTH_LACI_2"/>
    <property type="match status" value="1"/>
</dbReference>
<dbReference type="GO" id="GO:0000976">
    <property type="term" value="F:transcription cis-regulatory region binding"/>
    <property type="evidence" value="ECO:0007669"/>
    <property type="project" value="TreeGrafter"/>
</dbReference>
<dbReference type="Gene3D" id="3.40.50.2300">
    <property type="match status" value="2"/>
</dbReference>
<dbReference type="STRING" id="94869.SAMN04488529_10696"/>
<dbReference type="Proteomes" id="UP000198597">
    <property type="component" value="Unassembled WGS sequence"/>
</dbReference>
<reference evidence="4 5" key="1">
    <citation type="submission" date="2016-10" db="EMBL/GenBank/DDBJ databases">
        <authorList>
            <person name="de Groot N.N."/>
        </authorList>
    </citation>
    <scope>NUCLEOTIDE SEQUENCE [LARGE SCALE GENOMIC DNA]</scope>
    <source>
        <strain evidence="4 5">DSM 12272</strain>
    </source>
</reference>